<dbReference type="AlphaFoldDB" id="A0AAV3HGN1"/>
<evidence type="ECO:0000313" key="2">
    <source>
        <dbReference type="Proteomes" id="UP000006789"/>
    </source>
</evidence>
<sequence>MCYCKLTGIILNFYFLHNNFIERQNAYKINKINNKNNLIRNNIKYLKTTKHH</sequence>
<gene>
    <name evidence="1" type="ORF">ECEC1870_0187</name>
</gene>
<comment type="caution">
    <text evidence="1">The sequence shown here is derived from an EMBL/GenBank/DDBJ whole genome shotgun (WGS) entry which is preliminary data.</text>
</comment>
<accession>A0AAV3HGN1</accession>
<evidence type="ECO:0000313" key="1">
    <source>
        <dbReference type="EMBL" id="EKJ53429.1"/>
    </source>
</evidence>
<reference evidence="1 2" key="1">
    <citation type="submission" date="2012-06" db="EMBL/GenBank/DDBJ databases">
        <title>Genomic anatomy of Escherichia coli O157:H7 outbreaks.</title>
        <authorList>
            <person name="Eppinger M."/>
            <person name="Daugherty S."/>
            <person name="Agrawal S."/>
            <person name="Galens K."/>
            <person name="Tallon L."/>
            <person name="Shefchek K."/>
            <person name="Parankush S."/>
            <person name="Cebula T.A."/>
            <person name="Feng P."/>
            <person name="Soderlund R."/>
            <person name="Mammel M.K."/>
            <person name="DebRoy C."/>
            <person name="Dudley E.G."/>
            <person name="Tarr P.I."/>
            <person name="Fraser-Liggett C."/>
            <person name="Ravel J."/>
        </authorList>
    </citation>
    <scope>NUCLEOTIDE SEQUENCE [LARGE SCALE GENOMIC DNA]</scope>
    <source>
        <strain evidence="1 2">EC1870</strain>
    </source>
</reference>
<name>A0AAV3HGN1_ECOLX</name>
<dbReference type="EMBL" id="AMVG01000050">
    <property type="protein sequence ID" value="EKJ53429.1"/>
    <property type="molecule type" value="Genomic_DNA"/>
</dbReference>
<protein>
    <submittedName>
        <fullName evidence="1">Uncharacterized protein</fullName>
    </submittedName>
</protein>
<proteinExistence type="predicted"/>
<organism evidence="1 2">
    <name type="scientific">Escherichia coli EC1870</name>
    <dbReference type="NCBI Taxonomy" id="1005554"/>
    <lineage>
        <taxon>Bacteria</taxon>
        <taxon>Pseudomonadati</taxon>
        <taxon>Pseudomonadota</taxon>
        <taxon>Gammaproteobacteria</taxon>
        <taxon>Enterobacterales</taxon>
        <taxon>Enterobacteriaceae</taxon>
        <taxon>Escherichia</taxon>
    </lineage>
</organism>
<dbReference type="Proteomes" id="UP000006789">
    <property type="component" value="Unassembled WGS sequence"/>
</dbReference>